<evidence type="ECO:0000256" key="1">
    <source>
        <dbReference type="ARBA" id="ARBA00023015"/>
    </source>
</evidence>
<organism evidence="7 8">
    <name type="scientific">Kaistia dalseonensis</name>
    <dbReference type="NCBI Taxonomy" id="410840"/>
    <lineage>
        <taxon>Bacteria</taxon>
        <taxon>Pseudomonadati</taxon>
        <taxon>Pseudomonadota</taxon>
        <taxon>Alphaproteobacteria</taxon>
        <taxon>Hyphomicrobiales</taxon>
        <taxon>Kaistiaceae</taxon>
        <taxon>Kaistia</taxon>
    </lineage>
</organism>
<feature type="DNA-binding region" description="H-T-H motif" evidence="4">
    <location>
        <begin position="106"/>
        <end position="125"/>
    </location>
</feature>
<evidence type="ECO:0000256" key="2">
    <source>
        <dbReference type="ARBA" id="ARBA00023125"/>
    </source>
</evidence>
<feature type="region of interest" description="Disordered" evidence="5">
    <location>
        <begin position="1"/>
        <end position="67"/>
    </location>
</feature>
<feature type="compositionally biased region" description="Basic and acidic residues" evidence="5">
    <location>
        <begin position="1"/>
        <end position="10"/>
    </location>
</feature>
<dbReference type="EMBL" id="JAUSVO010000003">
    <property type="protein sequence ID" value="MDQ0438143.1"/>
    <property type="molecule type" value="Genomic_DNA"/>
</dbReference>
<dbReference type="Pfam" id="PF00440">
    <property type="entry name" value="TetR_N"/>
    <property type="match status" value="1"/>
</dbReference>
<dbReference type="RefSeq" id="WP_266349051.1">
    <property type="nucleotide sequence ID" value="NZ_JAPKNG010000003.1"/>
</dbReference>
<evidence type="ECO:0000256" key="3">
    <source>
        <dbReference type="ARBA" id="ARBA00023163"/>
    </source>
</evidence>
<dbReference type="SUPFAM" id="SSF48498">
    <property type="entry name" value="Tetracyclin repressor-like, C-terminal domain"/>
    <property type="match status" value="1"/>
</dbReference>
<evidence type="ECO:0000256" key="5">
    <source>
        <dbReference type="SAM" id="MobiDB-lite"/>
    </source>
</evidence>
<evidence type="ECO:0000256" key="4">
    <source>
        <dbReference type="PROSITE-ProRule" id="PRU00335"/>
    </source>
</evidence>
<dbReference type="SUPFAM" id="SSF46689">
    <property type="entry name" value="Homeodomain-like"/>
    <property type="match status" value="1"/>
</dbReference>
<dbReference type="Gene3D" id="1.10.357.10">
    <property type="entry name" value="Tetracycline Repressor, domain 2"/>
    <property type="match status" value="1"/>
</dbReference>
<keyword evidence="1" id="KW-0805">Transcription regulation</keyword>
<feature type="domain" description="HTH tetR-type" evidence="6">
    <location>
        <begin position="83"/>
        <end position="143"/>
    </location>
</feature>
<dbReference type="Pfam" id="PF17922">
    <property type="entry name" value="TetR_C_17"/>
    <property type="match status" value="1"/>
</dbReference>
<dbReference type="Gene3D" id="1.10.10.60">
    <property type="entry name" value="Homeodomain-like"/>
    <property type="match status" value="1"/>
</dbReference>
<dbReference type="InterPro" id="IPR041612">
    <property type="entry name" value="YfiR_C"/>
</dbReference>
<dbReference type="PRINTS" id="PR00455">
    <property type="entry name" value="HTHTETR"/>
</dbReference>
<keyword evidence="8" id="KW-1185">Reference proteome</keyword>
<reference evidence="7 8" key="1">
    <citation type="submission" date="2023-07" db="EMBL/GenBank/DDBJ databases">
        <title>Genomic Encyclopedia of Type Strains, Phase IV (KMG-IV): sequencing the most valuable type-strain genomes for metagenomic binning, comparative biology and taxonomic classification.</title>
        <authorList>
            <person name="Goeker M."/>
        </authorList>
    </citation>
    <scope>NUCLEOTIDE SEQUENCE [LARGE SCALE GENOMIC DNA]</scope>
    <source>
        <strain evidence="7 8">B6-8</strain>
    </source>
</reference>
<dbReference type="PANTHER" id="PTHR47506:SF1">
    <property type="entry name" value="HTH-TYPE TRANSCRIPTIONAL REGULATOR YJDC"/>
    <property type="match status" value="1"/>
</dbReference>
<dbReference type="PROSITE" id="PS50977">
    <property type="entry name" value="HTH_TETR_2"/>
    <property type="match status" value="1"/>
</dbReference>
<gene>
    <name evidence="7" type="ORF">QO014_002535</name>
</gene>
<proteinExistence type="predicted"/>
<sequence>MTVKESKEAPSLRGASVNALRQGHIKGRPSKARNDGIQMVTRAASAPRARKSAVAADGSGEEVPAAKAPRGRLKAVAKGDATLSASDTLLNAALDLFAEQNYSTVTIKDIARATGFNPSLIYYYFGSKEELFLQAVEMTVATAFEKFDRIRDHANTPDAVISSWIEIHVTEFALLQKLAKVSLDYASTRSRNERIDKAIRQFYDKESVVLGQAIREGVESGMFRPTKPKQMAVFISTFLDGALFRNMMFPEFNYRTAIRNMRTIILDRLRTGTEI</sequence>
<feature type="compositionally biased region" description="Low complexity" evidence="5">
    <location>
        <begin position="42"/>
        <end position="56"/>
    </location>
</feature>
<accession>A0ABU0H753</accession>
<name>A0ABU0H753_9HYPH</name>
<keyword evidence="2 4" id="KW-0238">DNA-binding</keyword>
<dbReference type="InterPro" id="IPR009057">
    <property type="entry name" value="Homeodomain-like_sf"/>
</dbReference>
<evidence type="ECO:0000313" key="8">
    <source>
        <dbReference type="Proteomes" id="UP001241603"/>
    </source>
</evidence>
<evidence type="ECO:0000313" key="7">
    <source>
        <dbReference type="EMBL" id="MDQ0438143.1"/>
    </source>
</evidence>
<evidence type="ECO:0000259" key="6">
    <source>
        <dbReference type="PROSITE" id="PS50977"/>
    </source>
</evidence>
<keyword evidence="3" id="KW-0804">Transcription</keyword>
<dbReference type="Proteomes" id="UP001241603">
    <property type="component" value="Unassembled WGS sequence"/>
</dbReference>
<dbReference type="InterPro" id="IPR036271">
    <property type="entry name" value="Tet_transcr_reg_TetR-rel_C_sf"/>
</dbReference>
<comment type="caution">
    <text evidence="7">The sequence shown here is derived from an EMBL/GenBank/DDBJ whole genome shotgun (WGS) entry which is preliminary data.</text>
</comment>
<protein>
    <submittedName>
        <fullName evidence="7">AcrR family transcriptional regulator</fullName>
    </submittedName>
</protein>
<dbReference type="InterPro" id="IPR001647">
    <property type="entry name" value="HTH_TetR"/>
</dbReference>
<dbReference type="PANTHER" id="PTHR47506">
    <property type="entry name" value="TRANSCRIPTIONAL REGULATORY PROTEIN"/>
    <property type="match status" value="1"/>
</dbReference>